<dbReference type="EnsemblMetazoa" id="AFUN010783-RA">
    <property type="protein sequence ID" value="AFUN010783-PA"/>
    <property type="gene ID" value="AFUN010783"/>
</dbReference>
<dbReference type="AlphaFoldDB" id="A0A182RWX3"/>
<keyword evidence="2" id="KW-1133">Transmembrane helix</keyword>
<keyword evidence="2" id="KW-0812">Transmembrane</keyword>
<protein>
    <recommendedName>
        <fullName evidence="3">PiggyBac transposable element-derived protein domain-containing protein</fullName>
    </recommendedName>
</protein>
<feature type="domain" description="PiggyBac transposable element-derived protein" evidence="3">
    <location>
        <begin position="7"/>
        <end position="63"/>
    </location>
</feature>
<proteinExistence type="predicted"/>
<dbReference type="STRING" id="62324.A0A182RWX3"/>
<dbReference type="VEuPathDB" id="VectorBase:AFUN010783"/>
<accession>A0A182RWX3</accession>
<reference evidence="4" key="1">
    <citation type="submission" date="2020-05" db="UniProtKB">
        <authorList>
            <consortium name="EnsemblMetazoa"/>
        </authorList>
    </citation>
    <scope>IDENTIFICATION</scope>
    <source>
        <strain evidence="4">FUMOZ</strain>
    </source>
</reference>
<dbReference type="PANTHER" id="PTHR46599:SF6">
    <property type="entry name" value="DUAL SPECIFICITY PHOSPHATASE 26"/>
    <property type="match status" value="1"/>
</dbReference>
<dbReference type="InterPro" id="IPR029526">
    <property type="entry name" value="PGBD"/>
</dbReference>
<evidence type="ECO:0000259" key="3">
    <source>
        <dbReference type="Pfam" id="PF13843"/>
    </source>
</evidence>
<evidence type="ECO:0000313" key="4">
    <source>
        <dbReference type="EnsemblMetazoa" id="AFUN010783-PA"/>
    </source>
</evidence>
<evidence type="ECO:0000256" key="1">
    <source>
        <dbReference type="SAM" id="MobiDB-lite"/>
    </source>
</evidence>
<evidence type="ECO:0000256" key="2">
    <source>
        <dbReference type="SAM" id="Phobius"/>
    </source>
</evidence>
<dbReference type="Pfam" id="PF13843">
    <property type="entry name" value="DDE_Tnp_1_7"/>
    <property type="match status" value="1"/>
</dbReference>
<name>A0A182RWX3_ANOFN</name>
<sequence length="201" mass="22867">MHYDTETQGPKKKPTMIVDYNKFKGGVDNMDKCLGEYTTKRKTNRWPLAFFYNIIDLSAFAAYLIYKENNPDNPKLSSVRRMFLQHLSEQLTSNEIQIRSQNPQIIRHFAPRSGIESMFGQPLVPYSSNPSSSLDELCDSTGRLKHKGTCFLCKKTTDTYQGQKNMEERQRCSTVPQHKHRKISGKSGDAASESGDSVMTA</sequence>
<feature type="region of interest" description="Disordered" evidence="1">
    <location>
        <begin position="164"/>
        <end position="201"/>
    </location>
</feature>
<dbReference type="PANTHER" id="PTHR46599">
    <property type="entry name" value="PIGGYBAC TRANSPOSABLE ELEMENT-DERIVED PROTEIN 4"/>
    <property type="match status" value="1"/>
</dbReference>
<organism evidence="4">
    <name type="scientific">Anopheles funestus</name>
    <name type="common">African malaria mosquito</name>
    <dbReference type="NCBI Taxonomy" id="62324"/>
    <lineage>
        <taxon>Eukaryota</taxon>
        <taxon>Metazoa</taxon>
        <taxon>Ecdysozoa</taxon>
        <taxon>Arthropoda</taxon>
        <taxon>Hexapoda</taxon>
        <taxon>Insecta</taxon>
        <taxon>Pterygota</taxon>
        <taxon>Neoptera</taxon>
        <taxon>Endopterygota</taxon>
        <taxon>Diptera</taxon>
        <taxon>Nematocera</taxon>
        <taxon>Culicoidea</taxon>
        <taxon>Culicidae</taxon>
        <taxon>Anophelinae</taxon>
        <taxon>Anopheles</taxon>
    </lineage>
</organism>
<keyword evidence="2" id="KW-0472">Membrane</keyword>
<feature type="transmembrane region" description="Helical" evidence="2">
    <location>
        <begin position="48"/>
        <end position="66"/>
    </location>
</feature>